<dbReference type="GO" id="GO:0000725">
    <property type="term" value="P:recombinational repair"/>
    <property type="evidence" value="ECO:0007669"/>
    <property type="project" value="TreeGrafter"/>
</dbReference>
<dbReference type="Gene3D" id="3.40.91.30">
    <property type="match status" value="1"/>
</dbReference>
<evidence type="ECO:0000256" key="9">
    <source>
        <dbReference type="PROSITE-ProRule" id="PRU00560"/>
    </source>
</evidence>
<keyword evidence="5" id="KW-0413">Isomerase</keyword>
<dbReference type="RefSeq" id="WP_307297498.1">
    <property type="nucleotide sequence ID" value="NZ_JAUSXV010000001.1"/>
</dbReference>
<dbReference type="Gene3D" id="3.30.65.10">
    <property type="entry name" value="Bacterial Topoisomerase I, domain 1"/>
    <property type="match status" value="1"/>
</dbReference>
<dbReference type="Gene3D" id="3.40.50.300">
    <property type="entry name" value="P-loop containing nucleotide triphosphate hydrolases"/>
    <property type="match status" value="3"/>
</dbReference>
<dbReference type="PANTHER" id="PTHR11070:SF63">
    <property type="entry name" value="DNA HELICASE IV"/>
    <property type="match status" value="1"/>
</dbReference>
<keyword evidence="1 9" id="KW-0547">Nucleotide-binding</keyword>
<dbReference type="GO" id="GO:0005829">
    <property type="term" value="C:cytosol"/>
    <property type="evidence" value="ECO:0007669"/>
    <property type="project" value="TreeGrafter"/>
</dbReference>
<comment type="catalytic activity">
    <reaction evidence="8">
        <text>ATP + H2O = ADP + phosphate + H(+)</text>
        <dbReference type="Rhea" id="RHEA:13065"/>
        <dbReference type="ChEBI" id="CHEBI:15377"/>
        <dbReference type="ChEBI" id="CHEBI:15378"/>
        <dbReference type="ChEBI" id="CHEBI:30616"/>
        <dbReference type="ChEBI" id="CHEBI:43474"/>
        <dbReference type="ChEBI" id="CHEBI:456216"/>
        <dbReference type="EC" id="5.6.2.4"/>
    </reaction>
</comment>
<dbReference type="InterPro" id="IPR014017">
    <property type="entry name" value="DNA_helicase_UvrD-like_C"/>
</dbReference>
<dbReference type="InterPro" id="IPR014016">
    <property type="entry name" value="UvrD-like_ATP-bd"/>
</dbReference>
<keyword evidence="3 9" id="KW-0347">Helicase</keyword>
<dbReference type="GO" id="GO:0016787">
    <property type="term" value="F:hydrolase activity"/>
    <property type="evidence" value="ECO:0007669"/>
    <property type="project" value="UniProtKB-UniRule"/>
</dbReference>
<evidence type="ECO:0000313" key="12">
    <source>
        <dbReference type="Proteomes" id="UP001244427"/>
    </source>
</evidence>
<gene>
    <name evidence="11" type="ORF">QFZ53_002835</name>
</gene>
<dbReference type="EC" id="5.6.2.4" evidence="7"/>
<evidence type="ECO:0000256" key="1">
    <source>
        <dbReference type="ARBA" id="ARBA00022741"/>
    </source>
</evidence>
<dbReference type="Pfam" id="PF00580">
    <property type="entry name" value="UvrD-helicase"/>
    <property type="match status" value="2"/>
</dbReference>
<feature type="binding site" evidence="9">
    <location>
        <begin position="223"/>
        <end position="230"/>
    </location>
    <ligand>
        <name>ATP</name>
        <dbReference type="ChEBI" id="CHEBI:30616"/>
    </ligand>
</feature>
<protein>
    <recommendedName>
        <fullName evidence="7">DNA 3'-5' helicase</fullName>
        <ecNumber evidence="7">5.6.2.4</ecNumber>
    </recommendedName>
</protein>
<keyword evidence="4 9" id="KW-0067">ATP-binding</keyword>
<dbReference type="GO" id="GO:0043138">
    <property type="term" value="F:3'-5' DNA helicase activity"/>
    <property type="evidence" value="ECO:0007669"/>
    <property type="project" value="UniProtKB-EC"/>
</dbReference>
<dbReference type="GO" id="GO:0005694">
    <property type="term" value="C:chromosome"/>
    <property type="evidence" value="ECO:0007669"/>
    <property type="project" value="InterPro"/>
</dbReference>
<evidence type="ECO:0000256" key="2">
    <source>
        <dbReference type="ARBA" id="ARBA00022801"/>
    </source>
</evidence>
<dbReference type="GO" id="GO:0006265">
    <property type="term" value="P:DNA topological change"/>
    <property type="evidence" value="ECO:0007669"/>
    <property type="project" value="InterPro"/>
</dbReference>
<sequence length="904" mass="101417">MEWKPNWWARLFRGARPWTLSIGDGRVRIQGIAASIDVDVSEVASLAVRERPRALLVSLTHDREAVLAGVSRRSAYEIQAAHGSEVAERHRLHSLFAAAAEQGESARLWWNDVQELMSRPRWADRDAVAALHRTRPTTDGWIAASTELQLSVSMRNRSADERAAVEACRTLDLAQWSERRNEEFLAWEKQELADFFRTVEKSPLTEEQIRATVCFDNRVRVIAAAGSGKTSTMVARAGYAITRGVAQPVEILALAFNKKAAGELSERMEARLKDDRAGVASSTFHAFGLRIIGEATGRKPSLPDDLVNDNGMGRLAGVVDVLRDRDPVFRRNWDLFRLVFGRQLPDLGDEADPEKADPRTKALGFGTLAGEVVNSQEEVMIANWLFLNGVNYEYERPYAHDVADAHHRQYQPDFYYPDIDVWHEHWAIGPDGTPPPQFTGYAESMQWRRQTHAAYGTVLIETTSATIRDGSGFEHLEQELRRHGIELDENPYREAAGEPPINDKAMLTLMRAFMSHAKGNRLIPEVLGQRAGRSLRNRLFVQLYEPVLTEWDRQLHAARQIDFEDMLNLATDHVEAGRWTSPYRLVMVDEMQDTSTARAALVRALTKTPGTYLYAVGDDWQAINRFAGSDLSVMTRFDDWFGASSTIWLDWTFRSPQSLCDVAGSFVTKNPGQIVKHVRSSADDLGVTVDALSVSDGRDYARVLREHLVHLDGQIHEPASVLVLGRYRSSADDVANALRSKYSQLRVEFNTVHGSKGKEADYVVILGLERGAFPDMREDDPVLQLAMAAPDPYPNAEERRLFYVALTRARRSVLLLTRRGRESPFLIELVRDGAVKIRSPKGDDVTPCICPKCRKRAMVERSGRYGAFMACTGYPLCDGTMQIGDASASPRVRAQHRTAPSPRG</sequence>
<evidence type="ECO:0000256" key="5">
    <source>
        <dbReference type="ARBA" id="ARBA00023235"/>
    </source>
</evidence>
<dbReference type="GO" id="GO:0005524">
    <property type="term" value="F:ATP binding"/>
    <property type="evidence" value="ECO:0007669"/>
    <property type="project" value="UniProtKB-UniRule"/>
</dbReference>
<dbReference type="AlphaFoldDB" id="A0AAW8F0I1"/>
<dbReference type="SUPFAM" id="SSF57783">
    <property type="entry name" value="Zinc beta-ribbon"/>
    <property type="match status" value="1"/>
</dbReference>
<name>A0AAW8F0I1_9MICO</name>
<dbReference type="GO" id="GO:0003677">
    <property type="term" value="F:DNA binding"/>
    <property type="evidence" value="ECO:0007669"/>
    <property type="project" value="InterPro"/>
</dbReference>
<proteinExistence type="predicted"/>
<comment type="catalytic activity">
    <reaction evidence="6">
        <text>Couples ATP hydrolysis with the unwinding of duplex DNA by translocating in the 3'-5' direction.</text>
        <dbReference type="EC" id="5.6.2.4"/>
    </reaction>
</comment>
<keyword evidence="12" id="KW-1185">Reference proteome</keyword>
<accession>A0AAW8F0I1</accession>
<dbReference type="GO" id="GO:0003916">
    <property type="term" value="F:DNA topoisomerase activity"/>
    <property type="evidence" value="ECO:0007669"/>
    <property type="project" value="InterPro"/>
</dbReference>
<feature type="domain" description="UvrD-like helicase ATP-binding" evidence="10">
    <location>
        <begin position="202"/>
        <end position="656"/>
    </location>
</feature>
<dbReference type="InterPro" id="IPR000212">
    <property type="entry name" value="DNA_helicase_UvrD/REP"/>
</dbReference>
<dbReference type="InterPro" id="IPR013498">
    <property type="entry name" value="Topo_IA_Znf"/>
</dbReference>
<dbReference type="SUPFAM" id="SSF52540">
    <property type="entry name" value="P-loop containing nucleoside triphosphate hydrolases"/>
    <property type="match status" value="1"/>
</dbReference>
<comment type="caution">
    <text evidence="11">The sequence shown here is derived from an EMBL/GenBank/DDBJ whole genome shotgun (WGS) entry which is preliminary data.</text>
</comment>
<evidence type="ECO:0000259" key="10">
    <source>
        <dbReference type="PROSITE" id="PS51198"/>
    </source>
</evidence>
<evidence type="ECO:0000313" key="11">
    <source>
        <dbReference type="EMBL" id="MDQ0648639.1"/>
    </source>
</evidence>
<evidence type="ECO:0000256" key="4">
    <source>
        <dbReference type="ARBA" id="ARBA00022840"/>
    </source>
</evidence>
<dbReference type="Pfam" id="PF01396">
    <property type="entry name" value="Zn_ribbon_Top1"/>
    <property type="match status" value="1"/>
</dbReference>
<dbReference type="PANTHER" id="PTHR11070">
    <property type="entry name" value="UVRD / RECB / PCRA DNA HELICASE FAMILY MEMBER"/>
    <property type="match status" value="1"/>
</dbReference>
<dbReference type="Proteomes" id="UP001244427">
    <property type="component" value="Unassembled WGS sequence"/>
</dbReference>
<keyword evidence="2 9" id="KW-0378">Hydrolase</keyword>
<evidence type="ECO:0000256" key="6">
    <source>
        <dbReference type="ARBA" id="ARBA00034617"/>
    </source>
</evidence>
<dbReference type="PROSITE" id="PS51198">
    <property type="entry name" value="UVRD_HELICASE_ATP_BIND"/>
    <property type="match status" value="1"/>
</dbReference>
<dbReference type="Pfam" id="PF13361">
    <property type="entry name" value="UvrD_C"/>
    <property type="match status" value="1"/>
</dbReference>
<evidence type="ECO:0000256" key="8">
    <source>
        <dbReference type="ARBA" id="ARBA00048988"/>
    </source>
</evidence>
<reference evidence="11 12" key="1">
    <citation type="submission" date="2023-07" db="EMBL/GenBank/DDBJ databases">
        <title>Comparative genomics of wheat-associated soil bacteria to identify genetic determinants of phenazine resistance.</title>
        <authorList>
            <person name="Mouncey N."/>
        </authorList>
    </citation>
    <scope>NUCLEOTIDE SEQUENCE [LARGE SCALE GENOMIC DNA]</scope>
    <source>
        <strain evidence="11 12">W4I9-1</strain>
    </source>
</reference>
<organism evidence="11 12">
    <name type="scientific">Microbacterium natoriense</name>
    <dbReference type="NCBI Taxonomy" id="284570"/>
    <lineage>
        <taxon>Bacteria</taxon>
        <taxon>Bacillati</taxon>
        <taxon>Actinomycetota</taxon>
        <taxon>Actinomycetes</taxon>
        <taxon>Micrococcales</taxon>
        <taxon>Microbacteriaceae</taxon>
        <taxon>Microbacterium</taxon>
    </lineage>
</organism>
<evidence type="ECO:0000256" key="3">
    <source>
        <dbReference type="ARBA" id="ARBA00022806"/>
    </source>
</evidence>
<dbReference type="InterPro" id="IPR027417">
    <property type="entry name" value="P-loop_NTPase"/>
</dbReference>
<dbReference type="EMBL" id="JAUSXV010000001">
    <property type="protein sequence ID" value="MDQ0648639.1"/>
    <property type="molecule type" value="Genomic_DNA"/>
</dbReference>
<evidence type="ECO:0000256" key="7">
    <source>
        <dbReference type="ARBA" id="ARBA00034808"/>
    </source>
</evidence>